<gene>
    <name evidence="1" type="ORF">EANT1437_LOCUS2621</name>
</gene>
<dbReference type="AlphaFoldDB" id="A0A7S2VZQ6"/>
<organism evidence="1">
    <name type="scientific">Eucampia antarctica</name>
    <dbReference type="NCBI Taxonomy" id="49252"/>
    <lineage>
        <taxon>Eukaryota</taxon>
        <taxon>Sar</taxon>
        <taxon>Stramenopiles</taxon>
        <taxon>Ochrophyta</taxon>
        <taxon>Bacillariophyta</taxon>
        <taxon>Mediophyceae</taxon>
        <taxon>Biddulphiophycidae</taxon>
        <taxon>Hemiaulales</taxon>
        <taxon>Hemiaulaceae</taxon>
        <taxon>Eucampia</taxon>
    </lineage>
</organism>
<reference evidence="1" key="1">
    <citation type="submission" date="2021-01" db="EMBL/GenBank/DDBJ databases">
        <authorList>
            <person name="Corre E."/>
            <person name="Pelletier E."/>
            <person name="Niang G."/>
            <person name="Scheremetjew M."/>
            <person name="Finn R."/>
            <person name="Kale V."/>
            <person name="Holt S."/>
            <person name="Cochrane G."/>
            <person name="Meng A."/>
            <person name="Brown T."/>
            <person name="Cohen L."/>
        </authorList>
    </citation>
    <scope>NUCLEOTIDE SEQUENCE</scope>
    <source>
        <strain evidence="1">CCMP1452</strain>
    </source>
</reference>
<accession>A0A7S2VZQ6</accession>
<protein>
    <submittedName>
        <fullName evidence="1">Uncharacterized protein</fullName>
    </submittedName>
</protein>
<name>A0A7S2VZQ6_9STRA</name>
<evidence type="ECO:0000313" key="1">
    <source>
        <dbReference type="EMBL" id="CAD9658819.1"/>
    </source>
</evidence>
<sequence>MLQQINVTPSTCIAKYSSDHDNSHLQIGWDLFYKIPTFICEIVRKTEVSVVYSSSNLYSIMAYNVGYHYAVFNQVLTSLDDNFVFSLPRYHGEERSEDNNSYHYALLDWGRSIYKWRDVVVRNDVITLNQPST</sequence>
<dbReference type="EMBL" id="HBHI01005227">
    <property type="protein sequence ID" value="CAD9658819.1"/>
    <property type="molecule type" value="Transcribed_RNA"/>
</dbReference>
<proteinExistence type="predicted"/>